<feature type="region of interest" description="Disordered" evidence="1">
    <location>
        <begin position="25"/>
        <end position="77"/>
    </location>
</feature>
<reference evidence="3 4" key="1">
    <citation type="submission" date="2020-02" db="EMBL/GenBank/DDBJ databases">
        <authorList>
            <person name="Ma Q."/>
            <person name="Huang Y."/>
            <person name="Song X."/>
            <person name="Pei D."/>
        </authorList>
    </citation>
    <scope>NUCLEOTIDE SEQUENCE [LARGE SCALE GENOMIC DNA]</scope>
    <source>
        <strain evidence="3">Sxm20200214</strain>
        <tissue evidence="3">Leaf</tissue>
    </source>
</reference>
<dbReference type="AlphaFoldDB" id="A0A8X8AW41"/>
<dbReference type="InterPro" id="IPR002156">
    <property type="entry name" value="RNaseH_domain"/>
</dbReference>
<dbReference type="InterPro" id="IPR053151">
    <property type="entry name" value="RNase_H-like"/>
</dbReference>
<evidence type="ECO:0000313" key="3">
    <source>
        <dbReference type="EMBL" id="KAG2313282.1"/>
    </source>
</evidence>
<evidence type="ECO:0000259" key="2">
    <source>
        <dbReference type="Pfam" id="PF13456"/>
    </source>
</evidence>
<proteinExistence type="predicted"/>
<dbReference type="Proteomes" id="UP000886595">
    <property type="component" value="Unassembled WGS sequence"/>
</dbReference>
<feature type="domain" description="RNase H type-1" evidence="2">
    <location>
        <begin position="337"/>
        <end position="454"/>
    </location>
</feature>
<feature type="compositionally biased region" description="Basic residues" evidence="1">
    <location>
        <begin position="60"/>
        <end position="74"/>
    </location>
</feature>
<dbReference type="OrthoDB" id="996916at2759"/>
<sequence>MAAAIKANPGTSWSSQDKALIKGFSSEARSTNSSSSYSSSTGRKLDSSESNFPGATSIKLKTRKRPGKNKRKSKASQAVEDNIQISLKDGMLIGYRCFGNKEWLNLFPNANQVFLEKRGSDHRPVLVNFLRFDEKRKERFRFDKSLLRIPNIKSVVDKAWKGRRSYSIDKVSDRIKRCRQELCLWKKNFDLNARDKIIRLQGQLEAEESSNFPCRSRVLSLKHELMEANREEESFWSQRSKDKWLRCGDSNSKNFHESVKMDRGRNNVDNRNKLLFKGTEFRAMEIVNKALDEASVWFAAQKLDSEGEKHDQEPEIIHKRTWGKPSRNWSKCNFGISWSKKKKLLGAAWIVRDYKGDTILHSRRSFADVWDLQEAKLMALRWTLESLVSHRLDNIIVAGEDAVLLKVIERPRAWPSYTSEFQSLRTLLSRFSGWKSKVETRSSNRCAFLMAKSALQVQWGQSYVARGDPVWLTDLLLSDKA</sequence>
<keyword evidence="4" id="KW-1185">Reference proteome</keyword>
<dbReference type="GO" id="GO:0004523">
    <property type="term" value="F:RNA-DNA hybrid ribonuclease activity"/>
    <property type="evidence" value="ECO:0007669"/>
    <property type="project" value="InterPro"/>
</dbReference>
<feature type="compositionally biased region" description="Low complexity" evidence="1">
    <location>
        <begin position="25"/>
        <end position="40"/>
    </location>
</feature>
<accession>A0A8X8AW41</accession>
<evidence type="ECO:0000256" key="1">
    <source>
        <dbReference type="SAM" id="MobiDB-lite"/>
    </source>
</evidence>
<dbReference type="PANTHER" id="PTHR47723">
    <property type="entry name" value="OS05G0353850 PROTEIN"/>
    <property type="match status" value="1"/>
</dbReference>
<comment type="caution">
    <text evidence="3">The sequence shown here is derived from an EMBL/GenBank/DDBJ whole genome shotgun (WGS) entry which is preliminary data.</text>
</comment>
<dbReference type="InterPro" id="IPR036397">
    <property type="entry name" value="RNaseH_sf"/>
</dbReference>
<dbReference type="Gene3D" id="3.30.420.10">
    <property type="entry name" value="Ribonuclease H-like superfamily/Ribonuclease H"/>
    <property type="match status" value="1"/>
</dbReference>
<evidence type="ECO:0000313" key="4">
    <source>
        <dbReference type="Proteomes" id="UP000886595"/>
    </source>
</evidence>
<protein>
    <recommendedName>
        <fullName evidence="2">RNase H type-1 domain-containing protein</fullName>
    </recommendedName>
</protein>
<dbReference type="EMBL" id="JAAMPC010000005">
    <property type="protein sequence ID" value="KAG2313282.1"/>
    <property type="molecule type" value="Genomic_DNA"/>
</dbReference>
<name>A0A8X8AW41_BRACI</name>
<gene>
    <name evidence="3" type="ORF">Bca52824_024839</name>
</gene>
<dbReference type="PANTHER" id="PTHR47723:SF4">
    <property type="entry name" value="PENTATRICOPEPTIDE REPEAT-CONTAINING-LIKE PROTEIN"/>
    <property type="match status" value="1"/>
</dbReference>
<dbReference type="Pfam" id="PF13456">
    <property type="entry name" value="RVT_3"/>
    <property type="match status" value="1"/>
</dbReference>
<dbReference type="GO" id="GO:0003676">
    <property type="term" value="F:nucleic acid binding"/>
    <property type="evidence" value="ECO:0007669"/>
    <property type="project" value="InterPro"/>
</dbReference>
<organism evidence="3 4">
    <name type="scientific">Brassica carinata</name>
    <name type="common">Ethiopian mustard</name>
    <name type="synonym">Abyssinian cabbage</name>
    <dbReference type="NCBI Taxonomy" id="52824"/>
    <lineage>
        <taxon>Eukaryota</taxon>
        <taxon>Viridiplantae</taxon>
        <taxon>Streptophyta</taxon>
        <taxon>Embryophyta</taxon>
        <taxon>Tracheophyta</taxon>
        <taxon>Spermatophyta</taxon>
        <taxon>Magnoliopsida</taxon>
        <taxon>eudicotyledons</taxon>
        <taxon>Gunneridae</taxon>
        <taxon>Pentapetalae</taxon>
        <taxon>rosids</taxon>
        <taxon>malvids</taxon>
        <taxon>Brassicales</taxon>
        <taxon>Brassicaceae</taxon>
        <taxon>Brassiceae</taxon>
        <taxon>Brassica</taxon>
    </lineage>
</organism>